<proteinExistence type="inferred from homology"/>
<dbReference type="EC" id="2.7.11.1" evidence="2"/>
<dbReference type="InterPro" id="IPR037924">
    <property type="entry name" value="Pelle_death"/>
</dbReference>
<feature type="domain" description="Protein kinase" evidence="11">
    <location>
        <begin position="215"/>
        <end position="494"/>
    </location>
</feature>
<gene>
    <name evidence="14" type="primary">pll_4</name>
    <name evidence="13" type="synonym">pll_1</name>
    <name evidence="12" type="synonym">pll_8</name>
    <name evidence="14" type="ORF">CM83_57436</name>
    <name evidence="12" type="ORF">CM83_57437</name>
    <name evidence="13" type="ORF">CM83_57438</name>
</gene>
<evidence type="ECO:0000313" key="14">
    <source>
        <dbReference type="EMBL" id="JAG24713.1"/>
    </source>
</evidence>
<sequence>MNNNEYHMYVYDMPYATRRALCGILDINNTWEELAGVYMCFDVGSVQRLGQAILRNQSPTDELLTLWGTQNHTVLELFILLSQMQHYQAMRVLKDYVDPKYRQLIREGEENFSRLFRKPEAENLVDLSKNDDAALENNMKYGAHNFNQPKNLREPQKVLFRANEAFAQPTIPKRAVDVGNGHIARRLSDESNGNIGENSSPMISYSELEVATGNWDKKKLLGKGGFGTVYKGLWNLTDVAVKRLEVQKEGDDSEEIWRTHREQSLRELKYLNSRRHDNILPLYGFSIGGPYDCLVYQYMPNGSLEDRLLCRDPNKPPLSWLQRHNIATGTARGLQFLHRVGSKPLVHGDIKSANILLDSNLEPKIGDFGLAREGPLEQYTHVKVSRVHGTRPYLPDEFLRGKKFSTKVDTFSFGIVLFELATGLRAYDDSRHFKFLKDEVEAAVDDNFSELQDVKAGPDSTLVFPRLIELGKKCVASKAKDRPEMVDALGHLVAATHIREPPVSLNERNPFQTDREQDFLPALAALGISQSTGQVVADIPLISALGIKSQGSTSSSD</sequence>
<dbReference type="Gene3D" id="1.10.533.10">
    <property type="entry name" value="Death Domain, Fas"/>
    <property type="match status" value="1"/>
</dbReference>
<dbReference type="CDD" id="cd14066">
    <property type="entry name" value="STKc_IRAK"/>
    <property type="match status" value="1"/>
</dbReference>
<dbReference type="GO" id="GO:0004674">
    <property type="term" value="F:protein serine/threonine kinase activity"/>
    <property type="evidence" value="ECO:0007669"/>
    <property type="project" value="UniProtKB-KW"/>
</dbReference>
<evidence type="ECO:0000313" key="13">
    <source>
        <dbReference type="EMBL" id="JAG11388.1"/>
    </source>
</evidence>
<dbReference type="Gene3D" id="3.30.200.20">
    <property type="entry name" value="Phosphorylase Kinase, domain 1"/>
    <property type="match status" value="1"/>
</dbReference>
<evidence type="ECO:0000256" key="4">
    <source>
        <dbReference type="ARBA" id="ARBA00022679"/>
    </source>
</evidence>
<evidence type="ECO:0000256" key="9">
    <source>
        <dbReference type="ARBA" id="ARBA00048679"/>
    </source>
</evidence>
<dbReference type="CDD" id="cd08307">
    <property type="entry name" value="Death_Pelle"/>
    <property type="match status" value="1"/>
</dbReference>
<dbReference type="EMBL" id="GBHO01018891">
    <property type="protein sequence ID" value="JAG24713.1"/>
    <property type="molecule type" value="Transcribed_RNA"/>
</dbReference>
<dbReference type="InterPro" id="IPR051824">
    <property type="entry name" value="LRR_Rcpt-Like_S/T_Kinase"/>
</dbReference>
<organism evidence="14">
    <name type="scientific">Lygus hesperus</name>
    <name type="common">Western plant bug</name>
    <dbReference type="NCBI Taxonomy" id="30085"/>
    <lineage>
        <taxon>Eukaryota</taxon>
        <taxon>Metazoa</taxon>
        <taxon>Ecdysozoa</taxon>
        <taxon>Arthropoda</taxon>
        <taxon>Hexapoda</taxon>
        <taxon>Insecta</taxon>
        <taxon>Pterygota</taxon>
        <taxon>Neoptera</taxon>
        <taxon>Paraneoptera</taxon>
        <taxon>Hemiptera</taxon>
        <taxon>Heteroptera</taxon>
        <taxon>Panheteroptera</taxon>
        <taxon>Cimicomorpha</taxon>
        <taxon>Miridae</taxon>
        <taxon>Mirini</taxon>
        <taxon>Lygus</taxon>
    </lineage>
</organism>
<dbReference type="Gene3D" id="1.10.510.10">
    <property type="entry name" value="Transferase(Phosphotransferase) domain 1"/>
    <property type="match status" value="1"/>
</dbReference>
<dbReference type="InterPro" id="IPR000488">
    <property type="entry name" value="Death_dom"/>
</dbReference>
<keyword evidence="7 10" id="KW-0067">ATP-binding</keyword>
<dbReference type="GO" id="GO:0045087">
    <property type="term" value="P:innate immune response"/>
    <property type="evidence" value="ECO:0007669"/>
    <property type="project" value="UniProtKB-ARBA"/>
</dbReference>
<comment type="catalytic activity">
    <reaction evidence="8">
        <text>L-threonyl-[protein] + ATP = O-phospho-L-threonyl-[protein] + ADP + H(+)</text>
        <dbReference type="Rhea" id="RHEA:46608"/>
        <dbReference type="Rhea" id="RHEA-COMP:11060"/>
        <dbReference type="Rhea" id="RHEA-COMP:11605"/>
        <dbReference type="ChEBI" id="CHEBI:15378"/>
        <dbReference type="ChEBI" id="CHEBI:30013"/>
        <dbReference type="ChEBI" id="CHEBI:30616"/>
        <dbReference type="ChEBI" id="CHEBI:61977"/>
        <dbReference type="ChEBI" id="CHEBI:456216"/>
        <dbReference type="EC" id="2.7.11.1"/>
    </reaction>
</comment>
<evidence type="ECO:0000256" key="3">
    <source>
        <dbReference type="ARBA" id="ARBA00022527"/>
    </source>
</evidence>
<feature type="binding site" evidence="10">
    <location>
        <position position="242"/>
    </location>
    <ligand>
        <name>ATP</name>
        <dbReference type="ChEBI" id="CHEBI:30616"/>
    </ligand>
</feature>
<keyword evidence="3" id="KW-0723">Serine/threonine-protein kinase</keyword>
<evidence type="ECO:0000313" key="12">
    <source>
        <dbReference type="EMBL" id="JAG07901.1"/>
    </source>
</evidence>
<comment type="catalytic activity">
    <reaction evidence="9">
        <text>L-seryl-[protein] + ATP = O-phospho-L-seryl-[protein] + ADP + H(+)</text>
        <dbReference type="Rhea" id="RHEA:17989"/>
        <dbReference type="Rhea" id="RHEA-COMP:9863"/>
        <dbReference type="Rhea" id="RHEA-COMP:11604"/>
        <dbReference type="ChEBI" id="CHEBI:15378"/>
        <dbReference type="ChEBI" id="CHEBI:29999"/>
        <dbReference type="ChEBI" id="CHEBI:30616"/>
        <dbReference type="ChEBI" id="CHEBI:83421"/>
        <dbReference type="ChEBI" id="CHEBI:456216"/>
        <dbReference type="EC" id="2.7.11.1"/>
    </reaction>
</comment>
<dbReference type="InterPro" id="IPR017441">
    <property type="entry name" value="Protein_kinase_ATP_BS"/>
</dbReference>
<dbReference type="PROSITE" id="PS00107">
    <property type="entry name" value="PROTEIN_KINASE_ATP"/>
    <property type="match status" value="1"/>
</dbReference>
<accession>A0A0A9Y0R5</accession>
<evidence type="ECO:0000256" key="1">
    <source>
        <dbReference type="ARBA" id="ARBA00008718"/>
    </source>
</evidence>
<dbReference type="Pfam" id="PF00069">
    <property type="entry name" value="Pkinase"/>
    <property type="match status" value="1"/>
</dbReference>
<evidence type="ECO:0000256" key="5">
    <source>
        <dbReference type="ARBA" id="ARBA00022741"/>
    </source>
</evidence>
<evidence type="ECO:0000256" key="10">
    <source>
        <dbReference type="PROSITE-ProRule" id="PRU10141"/>
    </source>
</evidence>
<dbReference type="EMBL" id="GBHO01032216">
    <property type="protein sequence ID" value="JAG11388.1"/>
    <property type="molecule type" value="Transcribed_RNA"/>
</dbReference>
<dbReference type="FunFam" id="1.10.510.10:FF:000754">
    <property type="entry name" value="Interleukin-1 receptor-associated kinase"/>
    <property type="match status" value="1"/>
</dbReference>
<dbReference type="PROSITE" id="PS50011">
    <property type="entry name" value="PROTEIN_KINASE_DOM"/>
    <property type="match status" value="1"/>
</dbReference>
<keyword evidence="6 14" id="KW-0418">Kinase</keyword>
<dbReference type="EMBL" id="GBHO01035703">
    <property type="protein sequence ID" value="JAG07901.1"/>
    <property type="molecule type" value="Transcribed_RNA"/>
</dbReference>
<dbReference type="PROSITE" id="PS00108">
    <property type="entry name" value="PROTEIN_KINASE_ST"/>
    <property type="match status" value="1"/>
</dbReference>
<dbReference type="InterPro" id="IPR011029">
    <property type="entry name" value="DEATH-like_dom_sf"/>
</dbReference>
<evidence type="ECO:0000256" key="6">
    <source>
        <dbReference type="ARBA" id="ARBA00022777"/>
    </source>
</evidence>
<keyword evidence="5 10" id="KW-0547">Nucleotide-binding</keyword>
<dbReference type="PANTHER" id="PTHR48006">
    <property type="entry name" value="LEUCINE-RICH REPEAT-CONTAINING PROTEIN DDB_G0281931-RELATED"/>
    <property type="match status" value="1"/>
</dbReference>
<evidence type="ECO:0000256" key="2">
    <source>
        <dbReference type="ARBA" id="ARBA00012513"/>
    </source>
</evidence>
<dbReference type="SMART" id="SM00220">
    <property type="entry name" value="S_TKc"/>
    <property type="match status" value="1"/>
</dbReference>
<dbReference type="FunFam" id="1.10.533.10:FF:000094">
    <property type="entry name" value="Interleukin-1 receptor-associated kinase"/>
    <property type="match status" value="1"/>
</dbReference>
<dbReference type="GO" id="GO:0005524">
    <property type="term" value="F:ATP binding"/>
    <property type="evidence" value="ECO:0007669"/>
    <property type="project" value="UniProtKB-UniRule"/>
</dbReference>
<evidence type="ECO:0000256" key="8">
    <source>
        <dbReference type="ARBA" id="ARBA00047899"/>
    </source>
</evidence>
<dbReference type="AlphaFoldDB" id="A0A0A9Y0R5"/>
<dbReference type="PANTHER" id="PTHR48006:SF102">
    <property type="entry name" value="LEUCINE-RICH REPEAT-CONTAINING PROTEIN DDB_G0281931-RELATED"/>
    <property type="match status" value="1"/>
</dbReference>
<reference evidence="14" key="1">
    <citation type="journal article" date="2014" name="PLoS ONE">
        <title>Transcriptome-Based Identification of ABC Transporters in the Western Tarnished Plant Bug Lygus hesperus.</title>
        <authorList>
            <person name="Hull J.J."/>
            <person name="Chaney K."/>
            <person name="Geib S.M."/>
            <person name="Fabrick J.A."/>
            <person name="Brent C.S."/>
            <person name="Walsh D."/>
            <person name="Lavine L.C."/>
        </authorList>
    </citation>
    <scope>NUCLEOTIDE SEQUENCE</scope>
</reference>
<evidence type="ECO:0000259" key="11">
    <source>
        <dbReference type="PROSITE" id="PS50011"/>
    </source>
</evidence>
<keyword evidence="4" id="KW-0808">Transferase</keyword>
<protein>
    <recommendedName>
        <fullName evidence="2">non-specific serine/threonine protein kinase</fullName>
        <ecNumber evidence="2">2.7.11.1</ecNumber>
    </recommendedName>
</protein>
<evidence type="ECO:0000256" key="7">
    <source>
        <dbReference type="ARBA" id="ARBA00022840"/>
    </source>
</evidence>
<dbReference type="GO" id="GO:0007165">
    <property type="term" value="P:signal transduction"/>
    <property type="evidence" value="ECO:0007669"/>
    <property type="project" value="InterPro"/>
</dbReference>
<dbReference type="InterPro" id="IPR000719">
    <property type="entry name" value="Prot_kinase_dom"/>
</dbReference>
<dbReference type="SUPFAM" id="SSF56112">
    <property type="entry name" value="Protein kinase-like (PK-like)"/>
    <property type="match status" value="1"/>
</dbReference>
<dbReference type="InterPro" id="IPR011009">
    <property type="entry name" value="Kinase-like_dom_sf"/>
</dbReference>
<reference evidence="14" key="2">
    <citation type="submission" date="2014-07" db="EMBL/GenBank/DDBJ databases">
        <authorList>
            <person name="Hull J."/>
        </authorList>
    </citation>
    <scope>NUCLEOTIDE SEQUENCE</scope>
</reference>
<dbReference type="SUPFAM" id="SSF47986">
    <property type="entry name" value="DEATH domain"/>
    <property type="match status" value="1"/>
</dbReference>
<dbReference type="Pfam" id="PF00531">
    <property type="entry name" value="Death"/>
    <property type="match status" value="1"/>
</dbReference>
<dbReference type="InterPro" id="IPR008271">
    <property type="entry name" value="Ser/Thr_kinase_AS"/>
</dbReference>
<comment type="similarity">
    <text evidence="1">Belongs to the protein kinase superfamily. TKL Ser/Thr protein kinase family. Pelle subfamily.</text>
</comment>
<name>A0A0A9Y0R5_LYGHE</name>